<feature type="coiled-coil region" evidence="1">
    <location>
        <begin position="27"/>
        <end position="54"/>
    </location>
</feature>
<dbReference type="Proteomes" id="UP000242447">
    <property type="component" value="Chromosome"/>
</dbReference>
<reference evidence="2 3" key="1">
    <citation type="submission" date="2017-02" db="EMBL/GenBank/DDBJ databases">
        <title>Ketogulonicigenium robustum SPU B003 Genome sequencing and assembly.</title>
        <authorList>
            <person name="Li Y."/>
            <person name="Liu L."/>
            <person name="Wang C."/>
            <person name="Zhang M."/>
            <person name="Zhang T."/>
            <person name="Zhang Y."/>
        </authorList>
    </citation>
    <scope>NUCLEOTIDE SEQUENCE [LARGE SCALE GENOMIC DNA]</scope>
    <source>
        <strain evidence="2 3">SPU_B003</strain>
    </source>
</reference>
<accession>A0A1W6P084</accession>
<evidence type="ECO:0008006" key="4">
    <source>
        <dbReference type="Google" id="ProtNLM"/>
    </source>
</evidence>
<sequence>MKALLHILVAALVMGLAFWAYRENYQTQAAQRQLNSLRNQIATTHARNAMLRAEWAYLNRPDRLSELVALNFSELGLLPMMGETYSRIDAIPFAQAETAQPVDPRGFDIVPQDFPPQEAALP</sequence>
<dbReference type="AlphaFoldDB" id="A0A1W6P084"/>
<evidence type="ECO:0000313" key="3">
    <source>
        <dbReference type="Proteomes" id="UP000242447"/>
    </source>
</evidence>
<name>A0A1W6P084_9RHOB</name>
<keyword evidence="3" id="KW-1185">Reference proteome</keyword>
<dbReference type="STRING" id="92947.BVG79_01582"/>
<protein>
    <recommendedName>
        <fullName evidence="4">Cell division protein FtsL</fullName>
    </recommendedName>
</protein>
<keyword evidence="1" id="KW-0175">Coiled coil</keyword>
<gene>
    <name evidence="2" type="ORF">BVG79_01582</name>
</gene>
<dbReference type="OrthoDB" id="7165680at2"/>
<dbReference type="EMBL" id="CP019937">
    <property type="protein sequence ID" value="ARO14926.1"/>
    <property type="molecule type" value="Genomic_DNA"/>
</dbReference>
<dbReference type="RefSeq" id="WP_085786392.1">
    <property type="nucleotide sequence ID" value="NZ_CP019937.1"/>
</dbReference>
<evidence type="ECO:0000313" key="2">
    <source>
        <dbReference type="EMBL" id="ARO14926.1"/>
    </source>
</evidence>
<proteinExistence type="predicted"/>
<evidence type="ECO:0000256" key="1">
    <source>
        <dbReference type="SAM" id="Coils"/>
    </source>
</evidence>
<dbReference type="KEGG" id="kro:BVG79_01582"/>
<organism evidence="2 3">
    <name type="scientific">Ketogulonicigenium robustum</name>
    <dbReference type="NCBI Taxonomy" id="92947"/>
    <lineage>
        <taxon>Bacteria</taxon>
        <taxon>Pseudomonadati</taxon>
        <taxon>Pseudomonadota</taxon>
        <taxon>Alphaproteobacteria</taxon>
        <taxon>Rhodobacterales</taxon>
        <taxon>Roseobacteraceae</taxon>
        <taxon>Ketogulonicigenium</taxon>
    </lineage>
</organism>